<dbReference type="RefSeq" id="WP_264385865.1">
    <property type="nucleotide sequence ID" value="NZ_CP074352.1"/>
</dbReference>
<feature type="transmembrane region" description="Helical" evidence="7">
    <location>
        <begin position="52"/>
        <end position="73"/>
    </location>
</feature>
<organism evidence="9 10">
    <name type="scientific">Siccibacter colletis</name>
    <dbReference type="NCBI Taxonomy" id="1505757"/>
    <lineage>
        <taxon>Bacteria</taxon>
        <taxon>Pseudomonadati</taxon>
        <taxon>Pseudomonadota</taxon>
        <taxon>Gammaproteobacteria</taxon>
        <taxon>Enterobacterales</taxon>
        <taxon>Enterobacteriaceae</taxon>
        <taxon>Siccibacter</taxon>
    </lineage>
</organism>
<evidence type="ECO:0000256" key="5">
    <source>
        <dbReference type="ARBA" id="ARBA00022989"/>
    </source>
</evidence>
<evidence type="ECO:0000256" key="6">
    <source>
        <dbReference type="ARBA" id="ARBA00023136"/>
    </source>
</evidence>
<sequence>MKQKQQKQLWINQIKGMCICLVVVYHSVITFYPNLMGLENHLAIMVSKAWVYFNLYLAPFRMPVFFFISGYLIRRYISEVPWKQCLDKRVLSILYVLILWGAVQWFGLLHLNEWLAPQRDISDISNAAYAESPGEFLVGMLTASTSLWYLYALIVYFIIFKAFYRFRVALFVVLVGLSIAINFLPTPWWGLNSVIRNMPYYSLGAFFGGPLIESVKQWRPRRLPIFALLAVASVPFYFLNVPLFISMISIVAIMKVFYLYEQWRGANENSLFNIIGSNTIAVYTTHRILIEAMSLVLVAKINQKAFSDTLLLALLLTYPFISLALCTLVGLAVRKFSTTFVKDALFSPPKPLTLNSDAR</sequence>
<evidence type="ECO:0000256" key="7">
    <source>
        <dbReference type="SAM" id="Phobius"/>
    </source>
</evidence>
<comment type="subcellular location">
    <subcellularLocation>
        <location evidence="1">Cell membrane</location>
        <topology evidence="1">Multi-pass membrane protein</topology>
    </subcellularLocation>
</comment>
<feature type="transmembrane region" description="Helical" evidence="7">
    <location>
        <begin position="136"/>
        <end position="159"/>
    </location>
</feature>
<evidence type="ECO:0000313" key="10">
    <source>
        <dbReference type="Proteomes" id="UP001156318"/>
    </source>
</evidence>
<name>A0ABY6JI75_9ENTR</name>
<evidence type="ECO:0000256" key="3">
    <source>
        <dbReference type="ARBA" id="ARBA00022475"/>
    </source>
</evidence>
<feature type="transmembrane region" description="Helical" evidence="7">
    <location>
        <begin position="310"/>
        <end position="333"/>
    </location>
</feature>
<feature type="transmembrane region" description="Helical" evidence="7">
    <location>
        <begin position="93"/>
        <end position="116"/>
    </location>
</feature>
<accession>A0ABY6JI75</accession>
<dbReference type="PANTHER" id="PTHR40074">
    <property type="entry name" value="O-ACETYLTRANSFERASE WECH"/>
    <property type="match status" value="1"/>
</dbReference>
<keyword evidence="5 7" id="KW-1133">Transmembrane helix</keyword>
<protein>
    <submittedName>
        <fullName evidence="9">Acyltransferase family protein</fullName>
    </submittedName>
</protein>
<feature type="transmembrane region" description="Helical" evidence="7">
    <location>
        <begin position="12"/>
        <end position="32"/>
    </location>
</feature>
<keyword evidence="9" id="KW-0808">Transferase</keyword>
<proteinExistence type="inferred from homology"/>
<gene>
    <name evidence="9" type="ORF">KFZ77_07435</name>
</gene>
<feature type="transmembrane region" description="Helical" evidence="7">
    <location>
        <begin position="227"/>
        <end position="260"/>
    </location>
</feature>
<keyword evidence="6 7" id="KW-0472">Membrane</keyword>
<dbReference type="GO" id="GO:0016746">
    <property type="term" value="F:acyltransferase activity"/>
    <property type="evidence" value="ECO:0007669"/>
    <property type="project" value="UniProtKB-KW"/>
</dbReference>
<feature type="domain" description="Acyltransferase 3" evidence="8">
    <location>
        <begin position="9"/>
        <end position="326"/>
    </location>
</feature>
<keyword evidence="3" id="KW-1003">Cell membrane</keyword>
<reference evidence="9 10" key="1">
    <citation type="submission" date="2021-05" db="EMBL/GenBank/DDBJ databases">
        <title>Isolation, identification, and the growth promoting effects of Pantoea dispersa strain YSD J2 from the aboveground leaves of Cyperus esculentus L.Var. Sativus.</title>
        <authorList>
            <person name="Wang S."/>
            <person name="Tang X.M."/>
            <person name="Huang Y.N."/>
        </authorList>
    </citation>
    <scope>NUCLEOTIDE SEQUENCE [LARGE SCALE GENOMIC DNA]</scope>
    <source>
        <strain evidence="10">YSD YN2</strain>
    </source>
</reference>
<dbReference type="InterPro" id="IPR002656">
    <property type="entry name" value="Acyl_transf_3_dom"/>
</dbReference>
<evidence type="ECO:0000256" key="1">
    <source>
        <dbReference type="ARBA" id="ARBA00004651"/>
    </source>
</evidence>
<evidence type="ECO:0000256" key="4">
    <source>
        <dbReference type="ARBA" id="ARBA00022692"/>
    </source>
</evidence>
<keyword evidence="10" id="KW-1185">Reference proteome</keyword>
<dbReference type="Pfam" id="PF01757">
    <property type="entry name" value="Acyl_transf_3"/>
    <property type="match status" value="1"/>
</dbReference>
<evidence type="ECO:0000259" key="8">
    <source>
        <dbReference type="Pfam" id="PF01757"/>
    </source>
</evidence>
<evidence type="ECO:0000313" key="9">
    <source>
        <dbReference type="EMBL" id="UYU33332.1"/>
    </source>
</evidence>
<feature type="transmembrane region" description="Helical" evidence="7">
    <location>
        <begin position="166"/>
        <end position="186"/>
    </location>
</feature>
<evidence type="ECO:0000256" key="2">
    <source>
        <dbReference type="ARBA" id="ARBA00007400"/>
    </source>
</evidence>
<dbReference type="Proteomes" id="UP001156318">
    <property type="component" value="Chromosome"/>
</dbReference>
<comment type="similarity">
    <text evidence="2">Belongs to the acyltransferase 3 family.</text>
</comment>
<keyword evidence="9" id="KW-0012">Acyltransferase</keyword>
<dbReference type="EMBL" id="CP074352">
    <property type="protein sequence ID" value="UYU33332.1"/>
    <property type="molecule type" value="Genomic_DNA"/>
</dbReference>
<keyword evidence="4 7" id="KW-0812">Transmembrane</keyword>
<dbReference type="PANTHER" id="PTHR40074:SF4">
    <property type="entry name" value="INNER MEMBRANE PROTEIN YCFT"/>
    <property type="match status" value="1"/>
</dbReference>